<protein>
    <submittedName>
        <fullName evidence="1">Uncharacterized protein</fullName>
    </submittedName>
</protein>
<comment type="caution">
    <text evidence="1">The sequence shown here is derived from an EMBL/GenBank/DDBJ whole genome shotgun (WGS) entry which is preliminary data.</text>
</comment>
<proteinExistence type="predicted"/>
<gene>
    <name evidence="1" type="ORF">CQ405_01990</name>
</gene>
<reference evidence="2" key="1">
    <citation type="submission" date="2017-10" db="EMBL/GenBank/DDBJ databases">
        <title>Campylobacter species from seals.</title>
        <authorList>
            <person name="Gilbert M.J."/>
            <person name="Zomer A.L."/>
            <person name="Timmerman A.J."/>
            <person name="Duim B."/>
            <person name="Wagenaar J.A."/>
        </authorList>
    </citation>
    <scope>NUCLEOTIDE SEQUENCE [LARGE SCALE GENOMIC DNA]</scope>
    <source>
        <strain evidence="2">17S00004-5</strain>
    </source>
</reference>
<name>A0A2P8R1Z8_9BACT</name>
<sequence>MNKQDTIKIFEQAISNQNFIMSRIRNSINNNRKEEIGDIVGEENKFGEVLYNKNLKYQNLLGSVIYDRIDKFYIQWKEKCEDIFKIYIKDITVTKRFKYNKLIGRDLDRAIGRFDDLNNTHQEMINLFNIALSRLNALSEDKFL</sequence>
<evidence type="ECO:0000313" key="2">
    <source>
        <dbReference type="Proteomes" id="UP000240535"/>
    </source>
</evidence>
<dbReference type="AlphaFoldDB" id="A0A2P8R1Z8"/>
<accession>A0A2P8R1Z8</accession>
<dbReference type="RefSeq" id="WP_106870066.1">
    <property type="nucleotide sequence ID" value="NZ_CP053841.1"/>
</dbReference>
<organism evidence="1 2">
    <name type="scientific">Campylobacter blaseri</name>
    <dbReference type="NCBI Taxonomy" id="2042961"/>
    <lineage>
        <taxon>Bacteria</taxon>
        <taxon>Pseudomonadati</taxon>
        <taxon>Campylobacterota</taxon>
        <taxon>Epsilonproteobacteria</taxon>
        <taxon>Campylobacterales</taxon>
        <taxon>Campylobacteraceae</taxon>
        <taxon>Campylobacter</taxon>
    </lineage>
</organism>
<dbReference type="OrthoDB" id="5363596at2"/>
<dbReference type="EMBL" id="PDHH01000002">
    <property type="protein sequence ID" value="PSM52520.1"/>
    <property type="molecule type" value="Genomic_DNA"/>
</dbReference>
<keyword evidence="2" id="KW-1185">Reference proteome</keyword>
<dbReference type="Proteomes" id="UP000240535">
    <property type="component" value="Unassembled WGS sequence"/>
</dbReference>
<evidence type="ECO:0000313" key="1">
    <source>
        <dbReference type="EMBL" id="PSM52520.1"/>
    </source>
</evidence>